<dbReference type="EMBL" id="SHMC01000003">
    <property type="protein sequence ID" value="TAA25466.1"/>
    <property type="molecule type" value="Genomic_DNA"/>
</dbReference>
<feature type="chain" id="PRO_5020589515" evidence="2">
    <location>
        <begin position="29"/>
        <end position="307"/>
    </location>
</feature>
<dbReference type="AlphaFoldDB" id="A0A4V2HD36"/>
<comment type="caution">
    <text evidence="4">The sequence shown here is derived from an EMBL/GenBank/DDBJ whole genome shotgun (WGS) entry which is preliminary data.</text>
</comment>
<dbReference type="OrthoDB" id="2086224at2"/>
<accession>A0A4V2HD36</accession>
<evidence type="ECO:0000313" key="4">
    <source>
        <dbReference type="EMBL" id="TAA25466.1"/>
    </source>
</evidence>
<dbReference type="InterPro" id="IPR029058">
    <property type="entry name" value="AB_hydrolase_fold"/>
</dbReference>
<dbReference type="PANTHER" id="PTHR43798">
    <property type="entry name" value="MONOACYLGLYCEROL LIPASE"/>
    <property type="match status" value="1"/>
</dbReference>
<reference evidence="4 5" key="1">
    <citation type="submission" date="2019-02" db="EMBL/GenBank/DDBJ databases">
        <title>WGS of Pseudoxanthomonas species novum from clinical isolates.</title>
        <authorList>
            <person name="Bernier A.-M."/>
            <person name="Bernard K."/>
            <person name="Vachon A."/>
        </authorList>
    </citation>
    <scope>NUCLEOTIDE SEQUENCE [LARGE SCALE GENOMIC DNA]</scope>
    <source>
        <strain evidence="4 5">NML171200</strain>
    </source>
</reference>
<dbReference type="PANTHER" id="PTHR43798:SF31">
    <property type="entry name" value="AB HYDROLASE SUPERFAMILY PROTEIN YCLE"/>
    <property type="match status" value="1"/>
</dbReference>
<feature type="domain" description="AB hydrolase-1" evidence="3">
    <location>
        <begin position="55"/>
        <end position="285"/>
    </location>
</feature>
<dbReference type="InterPro" id="IPR050266">
    <property type="entry name" value="AB_hydrolase_sf"/>
</dbReference>
<dbReference type="Gene3D" id="3.40.50.1820">
    <property type="entry name" value="alpha/beta hydrolase"/>
    <property type="match status" value="1"/>
</dbReference>
<evidence type="ECO:0000256" key="1">
    <source>
        <dbReference type="ARBA" id="ARBA00022801"/>
    </source>
</evidence>
<name>A0A4V2HD36_9GAMM</name>
<feature type="signal peptide" evidence="2">
    <location>
        <begin position="1"/>
        <end position="28"/>
    </location>
</feature>
<dbReference type="SUPFAM" id="SSF53474">
    <property type="entry name" value="alpha/beta-Hydrolases"/>
    <property type="match status" value="1"/>
</dbReference>
<evidence type="ECO:0000256" key="2">
    <source>
        <dbReference type="SAM" id="SignalP"/>
    </source>
</evidence>
<organism evidence="4 5">
    <name type="scientific">Pseudoxanthomonas winnipegensis</name>
    <dbReference type="NCBI Taxonomy" id="2480810"/>
    <lineage>
        <taxon>Bacteria</taxon>
        <taxon>Pseudomonadati</taxon>
        <taxon>Pseudomonadota</taxon>
        <taxon>Gammaproteobacteria</taxon>
        <taxon>Lysobacterales</taxon>
        <taxon>Lysobacteraceae</taxon>
        <taxon>Pseudoxanthomonas</taxon>
    </lineage>
</organism>
<gene>
    <name evidence="4" type="ORF">EA660_08395</name>
</gene>
<dbReference type="InterPro" id="IPR000073">
    <property type="entry name" value="AB_hydrolase_1"/>
</dbReference>
<proteinExistence type="predicted"/>
<dbReference type="GO" id="GO:0016787">
    <property type="term" value="F:hydrolase activity"/>
    <property type="evidence" value="ECO:0007669"/>
    <property type="project" value="UniProtKB-KW"/>
</dbReference>
<dbReference type="RefSeq" id="WP_130551098.1">
    <property type="nucleotide sequence ID" value="NZ_SHMC01000003.1"/>
</dbReference>
<evidence type="ECO:0000259" key="3">
    <source>
        <dbReference type="Pfam" id="PF00561"/>
    </source>
</evidence>
<dbReference type="Pfam" id="PF00561">
    <property type="entry name" value="Abhydrolase_1"/>
    <property type="match status" value="1"/>
</dbReference>
<keyword evidence="2" id="KW-0732">Signal</keyword>
<protein>
    <submittedName>
        <fullName evidence="4">Alpha/beta hydrolase</fullName>
    </submittedName>
</protein>
<dbReference type="Proteomes" id="UP000292627">
    <property type="component" value="Unassembled WGS sequence"/>
</dbReference>
<keyword evidence="1 4" id="KW-0378">Hydrolase</keyword>
<evidence type="ECO:0000313" key="5">
    <source>
        <dbReference type="Proteomes" id="UP000292627"/>
    </source>
</evidence>
<sequence>MLSSRLHRALGALIVGLALLTGAPAALAVTRQYTVSAPDGVALAVQESGDPDGAPVILIHGLLGSRLNWDKQLLDPQLQHHRLITYDLRGHGLSGKPNDAAAYTDGRRWADDLAAVIASTQARRPVLVGWSLGGAVISNYLAAYGDGAIAGAVYVDGVIELKPEQLVAHPEVYRDMVAPDLKTHLQGERAFLRLCFHRQPDADTFSLLLANAALASWEMQAAVPSMTVDAATGLSRAKIPVLLLYGARDALVKAEPSIARAKGLNPRIRSVLYAESGHAPFLEEPDRFNRDLLAFIRSAASASAGRD</sequence>
<dbReference type="PRINTS" id="PR00111">
    <property type="entry name" value="ABHYDROLASE"/>
</dbReference>
<dbReference type="GO" id="GO:0016020">
    <property type="term" value="C:membrane"/>
    <property type="evidence" value="ECO:0007669"/>
    <property type="project" value="TreeGrafter"/>
</dbReference>